<dbReference type="AlphaFoldDB" id="G9WK34"/>
<dbReference type="CDD" id="cd06225">
    <property type="entry name" value="HAMP"/>
    <property type="match status" value="1"/>
</dbReference>
<feature type="transmembrane region" description="Helical" evidence="4">
    <location>
        <begin position="362"/>
        <end position="385"/>
    </location>
</feature>
<dbReference type="PANTHER" id="PTHR43531">
    <property type="entry name" value="PROTEIN ICFG"/>
    <property type="match status" value="1"/>
</dbReference>
<dbReference type="Gene3D" id="3.30.450.20">
    <property type="entry name" value="PAS domain"/>
    <property type="match status" value="2"/>
</dbReference>
<dbReference type="PANTHER" id="PTHR43531:SF11">
    <property type="entry name" value="METHYL-ACCEPTING CHEMOTAXIS PROTEIN 3"/>
    <property type="match status" value="1"/>
</dbReference>
<comment type="similarity">
    <text evidence="2">Belongs to the methyl-accepting chemotaxis (MCP) protein family.</text>
</comment>
<evidence type="ECO:0000256" key="2">
    <source>
        <dbReference type="ARBA" id="ARBA00029447"/>
    </source>
</evidence>
<comment type="caution">
    <text evidence="7">The sequence shown here is derived from an EMBL/GenBank/DDBJ whole genome shotgun (WGS) entry which is preliminary data.</text>
</comment>
<dbReference type="PROSITE" id="PS50885">
    <property type="entry name" value="HAMP"/>
    <property type="match status" value="1"/>
</dbReference>
<keyword evidence="1" id="KW-0145">Chemotaxis</keyword>
<dbReference type="PATRIC" id="fig|796943.3.peg.82"/>
<keyword evidence="3" id="KW-0807">Transducer</keyword>
<dbReference type="SMART" id="SM00283">
    <property type="entry name" value="MA"/>
    <property type="match status" value="1"/>
</dbReference>
<dbReference type="GO" id="GO:0007165">
    <property type="term" value="P:signal transduction"/>
    <property type="evidence" value="ECO:0007669"/>
    <property type="project" value="UniProtKB-KW"/>
</dbReference>
<evidence type="ECO:0000256" key="4">
    <source>
        <dbReference type="SAM" id="Phobius"/>
    </source>
</evidence>
<dbReference type="Gene3D" id="6.10.340.10">
    <property type="match status" value="1"/>
</dbReference>
<evidence type="ECO:0000313" key="8">
    <source>
        <dbReference type="Proteomes" id="UP000018461"/>
    </source>
</evidence>
<reference evidence="7" key="1">
    <citation type="submission" date="2011-08" db="EMBL/GenBank/DDBJ databases">
        <authorList>
            <consortium name="The Broad Institute Genome Sequencing Platform"/>
            <person name="Earl A."/>
            <person name="Ward D."/>
            <person name="Feldgarden M."/>
            <person name="Gevers D."/>
            <person name="Sizova M."/>
            <person name="Hazen A."/>
            <person name="Epstein S."/>
            <person name="Young S.K."/>
            <person name="Zeng Q."/>
            <person name="Gargeya S."/>
            <person name="Fitzgerald M."/>
            <person name="Haas B."/>
            <person name="Abouelleil A."/>
            <person name="Alvarado L."/>
            <person name="Arachchi H.M."/>
            <person name="Berlin A."/>
            <person name="Brown A."/>
            <person name="Chapman S.B."/>
            <person name="Chen Z."/>
            <person name="Dunbar C."/>
            <person name="Freedman E."/>
            <person name="Gearin G."/>
            <person name="Gellesch M."/>
            <person name="Goldberg J."/>
            <person name="Griggs A."/>
            <person name="Gujja S."/>
            <person name="Heiman D."/>
            <person name="Howarth C."/>
            <person name="Larson L."/>
            <person name="Lui A."/>
            <person name="MacDonald P.J.P."/>
            <person name="Montmayeur A."/>
            <person name="Murphy C."/>
            <person name="Neiman D."/>
            <person name="Pearson M."/>
            <person name="Priest M."/>
            <person name="Roberts A."/>
            <person name="Saif S."/>
            <person name="Shea T."/>
            <person name="Shenoy N."/>
            <person name="Sisk P."/>
            <person name="Stolte C."/>
            <person name="Sykes S."/>
            <person name="Wortman J."/>
            <person name="Nusbaum C."/>
            <person name="Birren B."/>
        </authorList>
    </citation>
    <scope>NUCLEOTIDE SEQUENCE</scope>
    <source>
        <strain evidence="7">ACB1</strain>
    </source>
</reference>
<dbReference type="PRINTS" id="PR00260">
    <property type="entry name" value="CHEMTRNSDUCR"/>
</dbReference>
<dbReference type="Pfam" id="PF00015">
    <property type="entry name" value="MCPsignal"/>
    <property type="match status" value="1"/>
</dbReference>
<dbReference type="GO" id="GO:0005886">
    <property type="term" value="C:plasma membrane"/>
    <property type="evidence" value="ECO:0007669"/>
    <property type="project" value="TreeGrafter"/>
</dbReference>
<evidence type="ECO:0008006" key="9">
    <source>
        <dbReference type="Google" id="ProtNLM"/>
    </source>
</evidence>
<gene>
    <name evidence="7" type="ORF">HMPREF9625_00074</name>
</gene>
<dbReference type="CDD" id="cd12913">
    <property type="entry name" value="PDC1_MCP_like"/>
    <property type="match status" value="1"/>
</dbReference>
<feature type="domain" description="HAMP" evidence="6">
    <location>
        <begin position="386"/>
        <end position="438"/>
    </location>
</feature>
<dbReference type="InterPro" id="IPR004089">
    <property type="entry name" value="MCPsignal_dom"/>
</dbReference>
<dbReference type="Proteomes" id="UP000018461">
    <property type="component" value="Unassembled WGS sequence"/>
</dbReference>
<dbReference type="Pfam" id="PF00672">
    <property type="entry name" value="HAMP"/>
    <property type="match status" value="1"/>
</dbReference>
<dbReference type="InterPro" id="IPR003660">
    <property type="entry name" value="HAMP_dom"/>
</dbReference>
<keyword evidence="4" id="KW-1133">Transmembrane helix</keyword>
<dbReference type="PROSITE" id="PS50111">
    <property type="entry name" value="CHEMOTAXIS_TRANSDUC_2"/>
    <property type="match status" value="1"/>
</dbReference>
<dbReference type="GO" id="GO:0004888">
    <property type="term" value="F:transmembrane signaling receptor activity"/>
    <property type="evidence" value="ECO:0007669"/>
    <property type="project" value="InterPro"/>
</dbReference>
<accession>G9WK34</accession>
<dbReference type="Gene3D" id="1.10.287.950">
    <property type="entry name" value="Methyl-accepting chemotaxis protein"/>
    <property type="match status" value="1"/>
</dbReference>
<dbReference type="InterPro" id="IPR004090">
    <property type="entry name" value="Chemotax_Me-accpt_rcpt"/>
</dbReference>
<dbReference type="HOGENOM" id="CLU_000445_107_12_9"/>
<sequence length="739" mass="81898">MKAKDAKQLSKKLKTQSLSTRISIILGILSFFIMLGLSYFIVDLGSQSTKKNLDRNMDDLLDLTGEKTSDILKQVTTLTGSMKQSINFVWSQEDAVGGVPANPWTVHFNRDGQMVEQHITQMSGTTFRSRILDRAVPASRYNMEVVMMDSMYATITNNPYITGAGYFFEDRKVIEGERNYGPYLTAQGAETRNIVNYPYDYYKDKDYYLKAKETLQPTITDTYTLDDDGKKTVISVCDPIIADNDFKGVVTIELDLEAFNVLNHEDVRFPTLFTSVINNEGKFMYASDEALKGKTLTDAFREEDLKTIKEKMKDGKSFHVVIKNNAGVRRRVYLAPNQFGNTTWWSLMSIARQDYQKVTDRLVFLAWTIGLSGDFLLILCTYLLIKKMLAPLKMMTRVSDKVVNGDLDVVIHYKKQDEVGHLALALKNVTTQIKEIIGDLSNKLNSIAQGDFRVDLSDERLYAGDYRPLILSLREITKDLSHTMKEIKNSAEEVNSEAEQVSGGAQILSQGASEQASSIEELGATMNDISEQIKGTAEQSVAANQLTIDAGKAVEQSNKKMEEMSLAMQEITDKSNEISKIIKTIDDIAFQTNILSLNAAIEAARAGEAGKGFAVVADEVGNLAQKSAKAAQNTGNLIEETIDAVERGAKISQETVDSMALVKAKAKSISEIIEKITRASEEEAEGIHQLTIGAEQISAVVQNNSATAQESAAASKELSEQANIMNELVAKFQVIENED</sequence>
<evidence type="ECO:0000256" key="1">
    <source>
        <dbReference type="ARBA" id="ARBA00022500"/>
    </source>
</evidence>
<dbReference type="STRING" id="796943.HMPREF9625_00074"/>
<evidence type="ECO:0000313" key="7">
    <source>
        <dbReference type="EMBL" id="EHL14231.1"/>
    </source>
</evidence>
<dbReference type="Pfam" id="PF22673">
    <property type="entry name" value="MCP-like_PDC_1"/>
    <property type="match status" value="1"/>
</dbReference>
<evidence type="ECO:0000259" key="5">
    <source>
        <dbReference type="PROSITE" id="PS50111"/>
    </source>
</evidence>
<name>G9WK34_9FIRM</name>
<dbReference type="SMART" id="SM00304">
    <property type="entry name" value="HAMP"/>
    <property type="match status" value="2"/>
</dbReference>
<organism evidence="7 8">
    <name type="scientific">Oribacterium parvum ACB1</name>
    <dbReference type="NCBI Taxonomy" id="796943"/>
    <lineage>
        <taxon>Bacteria</taxon>
        <taxon>Bacillati</taxon>
        <taxon>Bacillota</taxon>
        <taxon>Clostridia</taxon>
        <taxon>Lachnospirales</taxon>
        <taxon>Lachnospiraceae</taxon>
        <taxon>Oribacterium</taxon>
    </lineage>
</organism>
<dbReference type="InterPro" id="IPR051310">
    <property type="entry name" value="MCP_chemotaxis"/>
</dbReference>
<proteinExistence type="inferred from homology"/>
<dbReference type="GO" id="GO:0006935">
    <property type="term" value="P:chemotaxis"/>
    <property type="evidence" value="ECO:0007669"/>
    <property type="project" value="UniProtKB-KW"/>
</dbReference>
<dbReference type="CDD" id="cd11386">
    <property type="entry name" value="MCP_signal"/>
    <property type="match status" value="1"/>
</dbReference>
<protein>
    <recommendedName>
        <fullName evidence="9">Methyl-accepting chemotaxis protein</fullName>
    </recommendedName>
</protein>
<feature type="transmembrane region" description="Helical" evidence="4">
    <location>
        <begin position="21"/>
        <end position="42"/>
    </location>
</feature>
<evidence type="ECO:0000259" key="6">
    <source>
        <dbReference type="PROSITE" id="PS50885"/>
    </source>
</evidence>
<dbReference type="RefSeq" id="WP_009533948.1">
    <property type="nucleotide sequence ID" value="NZ_KE148312.1"/>
</dbReference>
<dbReference type="EMBL" id="AFZC02000003">
    <property type="protein sequence ID" value="EHL14231.1"/>
    <property type="molecule type" value="Genomic_DNA"/>
</dbReference>
<reference evidence="7" key="2">
    <citation type="submission" date="2013-03" db="EMBL/GenBank/DDBJ databases">
        <title>The Genome Sequence of Oribacterium sp. ACB1.</title>
        <authorList>
            <consortium name="The Broad Institute Genomics Platform"/>
            <consortium name="The Broad Institute Genome Sequencing Center for Infectious Disease"/>
            <person name="Earl A."/>
            <person name="Ward D."/>
            <person name="Feldgarden M."/>
            <person name="Gevers D."/>
            <person name="Sizova M."/>
            <person name="Hazen A."/>
            <person name="Epstein S."/>
            <person name="Walker B."/>
            <person name="Young S."/>
            <person name="Zeng Q."/>
            <person name="Gargeya S."/>
            <person name="Fitzgerald M."/>
            <person name="Haas B."/>
            <person name="Abouelleil A."/>
            <person name="Allen A.W."/>
            <person name="Alvarado L."/>
            <person name="Arachchi H.M."/>
            <person name="Berlin A.M."/>
            <person name="Chapman S.B."/>
            <person name="Gainer-Dewar J."/>
            <person name="Goldberg J."/>
            <person name="Griggs A."/>
            <person name="Gujja S."/>
            <person name="Hansen M."/>
            <person name="Howarth C."/>
            <person name="Imamovic A."/>
            <person name="Ireland A."/>
            <person name="Larimer J."/>
            <person name="McCowan C."/>
            <person name="Murphy C."/>
            <person name="Pearson M."/>
            <person name="Poon T.W."/>
            <person name="Priest M."/>
            <person name="Roberts A."/>
            <person name="Saif S."/>
            <person name="Shea T."/>
            <person name="Sisk P."/>
            <person name="Sykes S."/>
            <person name="Wortman J."/>
            <person name="Nusbaum C."/>
            <person name="Birren B."/>
        </authorList>
    </citation>
    <scope>NUCLEOTIDE SEQUENCE [LARGE SCALE GENOMIC DNA]</scope>
    <source>
        <strain evidence="7">ACB1</strain>
    </source>
</reference>
<evidence type="ECO:0000256" key="3">
    <source>
        <dbReference type="PROSITE-ProRule" id="PRU00284"/>
    </source>
</evidence>
<keyword evidence="8" id="KW-1185">Reference proteome</keyword>
<feature type="domain" description="Methyl-accepting transducer" evidence="5">
    <location>
        <begin position="490"/>
        <end position="719"/>
    </location>
</feature>
<keyword evidence="4" id="KW-0812">Transmembrane</keyword>
<keyword evidence="4" id="KW-0472">Membrane</keyword>
<dbReference type="SUPFAM" id="SSF58104">
    <property type="entry name" value="Methyl-accepting chemotaxis protein (MCP) signaling domain"/>
    <property type="match status" value="1"/>
</dbReference>